<sequence length="207" mass="22463">MVKKRLRTIDLTMAAVFVALMAVGANMTSFLVIGGVPITLQTFFSILAGAILGSRVGALAMIAYVLIGIAGAPVFAQFTGGAAIFIKPTFGFLLSYILVSFLVGLFIEKSEKKSVGIFISASLIGMVVNYVIGTNWMYYAYKLWAEAPEGFTYKLAWSWMMVPLPKDIILSIFAGIIAPRLYRAVHKTNPITKETIASNEISNTTKS</sequence>
<name>A0A8J8GFT6_9BACI</name>
<dbReference type="InterPro" id="IPR003784">
    <property type="entry name" value="BioY"/>
</dbReference>
<dbReference type="EMBL" id="JABTTE010000004">
    <property type="protein sequence ID" value="NSL51031.1"/>
    <property type="molecule type" value="Genomic_DNA"/>
</dbReference>
<keyword evidence="5" id="KW-1185">Reference proteome</keyword>
<feature type="transmembrane region" description="Helical" evidence="3">
    <location>
        <begin position="84"/>
        <end position="107"/>
    </location>
</feature>
<evidence type="ECO:0000256" key="2">
    <source>
        <dbReference type="PIRNR" id="PIRNR016661"/>
    </source>
</evidence>
<organism evidence="4 5">
    <name type="scientific">Calidifontibacillus erzurumensis</name>
    <dbReference type="NCBI Taxonomy" id="2741433"/>
    <lineage>
        <taxon>Bacteria</taxon>
        <taxon>Bacillati</taxon>
        <taxon>Bacillota</taxon>
        <taxon>Bacilli</taxon>
        <taxon>Bacillales</taxon>
        <taxon>Bacillaceae</taxon>
        <taxon>Calidifontibacillus/Schinkia group</taxon>
        <taxon>Calidifontibacillus</taxon>
    </lineage>
</organism>
<dbReference type="AlphaFoldDB" id="A0A8J8GFT6"/>
<dbReference type="GO" id="GO:0015225">
    <property type="term" value="F:biotin transmembrane transporter activity"/>
    <property type="evidence" value="ECO:0007669"/>
    <property type="project" value="UniProtKB-UniRule"/>
</dbReference>
<reference evidence="4" key="1">
    <citation type="submission" date="2020-06" db="EMBL/GenBank/DDBJ databases">
        <title>A novel thermopfilic bacterium from Erzurum, Turkey.</title>
        <authorList>
            <person name="Adiguzel A."/>
            <person name="Ay H."/>
            <person name="Baltaci M.O."/>
        </authorList>
    </citation>
    <scope>NUCLEOTIDE SEQUENCE</scope>
    <source>
        <strain evidence="4">P2</strain>
    </source>
</reference>
<evidence type="ECO:0000256" key="3">
    <source>
        <dbReference type="SAM" id="Phobius"/>
    </source>
</evidence>
<dbReference type="GO" id="GO:0005886">
    <property type="term" value="C:plasma membrane"/>
    <property type="evidence" value="ECO:0007669"/>
    <property type="project" value="UniProtKB-SubCell"/>
</dbReference>
<comment type="subcellular location">
    <subcellularLocation>
        <location evidence="2">Cell membrane</location>
        <topology evidence="2">Multi-pass membrane protein</topology>
    </subcellularLocation>
</comment>
<feature type="transmembrane region" description="Helical" evidence="3">
    <location>
        <begin position="59"/>
        <end position="78"/>
    </location>
</feature>
<evidence type="ECO:0000313" key="5">
    <source>
        <dbReference type="Proteomes" id="UP000625804"/>
    </source>
</evidence>
<dbReference type="PIRSF" id="PIRSF016661">
    <property type="entry name" value="BioY"/>
    <property type="match status" value="1"/>
</dbReference>
<feature type="transmembrane region" description="Helical" evidence="3">
    <location>
        <begin position="31"/>
        <end position="52"/>
    </location>
</feature>
<dbReference type="Pfam" id="PF02632">
    <property type="entry name" value="BioY"/>
    <property type="match status" value="1"/>
</dbReference>
<keyword evidence="2" id="KW-0813">Transport</keyword>
<gene>
    <name evidence="4" type="ORF">HR057_04525</name>
</gene>
<comment type="similarity">
    <text evidence="1 2">Belongs to the BioY family.</text>
</comment>
<feature type="transmembrane region" description="Helical" evidence="3">
    <location>
        <begin position="156"/>
        <end position="178"/>
    </location>
</feature>
<keyword evidence="3" id="KW-0812">Transmembrane</keyword>
<protein>
    <recommendedName>
        <fullName evidence="2">Biotin transporter</fullName>
    </recommendedName>
</protein>
<dbReference type="PANTHER" id="PTHR34295">
    <property type="entry name" value="BIOTIN TRANSPORTER BIOY"/>
    <property type="match status" value="1"/>
</dbReference>
<keyword evidence="3" id="KW-1133">Transmembrane helix</keyword>
<comment type="caution">
    <text evidence="4">The sequence shown here is derived from an EMBL/GenBank/DDBJ whole genome shotgun (WGS) entry which is preliminary data.</text>
</comment>
<dbReference type="PANTHER" id="PTHR34295:SF1">
    <property type="entry name" value="BIOTIN TRANSPORTER BIOY"/>
    <property type="match status" value="1"/>
</dbReference>
<keyword evidence="2" id="KW-1003">Cell membrane</keyword>
<feature type="transmembrane region" description="Helical" evidence="3">
    <location>
        <begin position="114"/>
        <end position="136"/>
    </location>
</feature>
<keyword evidence="2 3" id="KW-0472">Membrane</keyword>
<dbReference type="RefSeq" id="WP_173730240.1">
    <property type="nucleotide sequence ID" value="NZ_JABTTE010000004.1"/>
</dbReference>
<evidence type="ECO:0000313" key="4">
    <source>
        <dbReference type="EMBL" id="NSL51031.1"/>
    </source>
</evidence>
<dbReference type="Gene3D" id="1.10.1760.20">
    <property type="match status" value="1"/>
</dbReference>
<dbReference type="Proteomes" id="UP000625804">
    <property type="component" value="Unassembled WGS sequence"/>
</dbReference>
<accession>A0A8J8GFT6</accession>
<evidence type="ECO:0000256" key="1">
    <source>
        <dbReference type="ARBA" id="ARBA00010692"/>
    </source>
</evidence>
<feature type="transmembrane region" description="Helical" evidence="3">
    <location>
        <begin position="7"/>
        <end position="25"/>
    </location>
</feature>
<proteinExistence type="inferred from homology"/>